<gene>
    <name evidence="2" type="ORF">H735_11200</name>
</gene>
<evidence type="ECO:0000313" key="3">
    <source>
        <dbReference type="Proteomes" id="UP000031586"/>
    </source>
</evidence>
<accession>A0A0C1VSQ7</accession>
<proteinExistence type="predicted"/>
<evidence type="ECO:0000256" key="1">
    <source>
        <dbReference type="SAM" id="SignalP"/>
    </source>
</evidence>
<reference evidence="2 3" key="1">
    <citation type="submission" date="2014-07" db="EMBL/GenBank/DDBJ databases">
        <title>Unique and conserved regions in Vibrio harveyi and related species in comparison with the shrimp pathogen Vibrio harveyi CAIM 1792.</title>
        <authorList>
            <person name="Espinoza-Valles I."/>
            <person name="Vora G."/>
            <person name="Leekitcharoenphon P."/>
            <person name="Ussery D."/>
            <person name="Hoj L."/>
            <person name="Gomez-Gil B."/>
        </authorList>
    </citation>
    <scope>NUCLEOTIDE SEQUENCE [LARGE SCALE GENOMIC DNA]</scope>
    <source>
        <strain evidence="3">CAIM 1854 / LMG 25443</strain>
    </source>
</reference>
<comment type="caution">
    <text evidence="2">The sequence shown here is derived from an EMBL/GenBank/DDBJ whole genome shotgun (WGS) entry which is preliminary data.</text>
</comment>
<dbReference type="Proteomes" id="UP000031586">
    <property type="component" value="Unassembled WGS sequence"/>
</dbReference>
<name>A0A0C1VSQ7_9VIBR</name>
<protein>
    <submittedName>
        <fullName evidence="2">Uncharacterized protein</fullName>
    </submittedName>
</protein>
<feature type="chain" id="PRO_5002141280" evidence="1">
    <location>
        <begin position="29"/>
        <end position="125"/>
    </location>
</feature>
<evidence type="ECO:0000313" key="2">
    <source>
        <dbReference type="EMBL" id="KIF52928.1"/>
    </source>
</evidence>
<organism evidence="2 3">
    <name type="scientific">Vibrio owensii CAIM 1854 = LMG 25443</name>
    <dbReference type="NCBI Taxonomy" id="1229493"/>
    <lineage>
        <taxon>Bacteria</taxon>
        <taxon>Pseudomonadati</taxon>
        <taxon>Pseudomonadota</taxon>
        <taxon>Gammaproteobacteria</taxon>
        <taxon>Vibrionales</taxon>
        <taxon>Vibrionaceae</taxon>
        <taxon>Vibrio</taxon>
    </lineage>
</organism>
<dbReference type="RefSeq" id="WP_020195413.1">
    <property type="nucleotide sequence ID" value="NZ_BAOH01000022.1"/>
</dbReference>
<dbReference type="PATRIC" id="fig|1229493.5.peg.1336"/>
<dbReference type="EMBL" id="JPRD01000016">
    <property type="protein sequence ID" value="KIF52928.1"/>
    <property type="molecule type" value="Genomic_DNA"/>
</dbReference>
<sequence length="125" mass="13528">MLAKRTSTMYFLLSVLIAFALSSGIARAEVPSIAANHMTSVTESLHISYCDLTFSSEEKSEPGCCEPGGTCFEKQCCSHGHASGTAVVETQPRSYEAPFRDELAVSKAAFYTSADMHSHYRPPIA</sequence>
<feature type="signal peptide" evidence="1">
    <location>
        <begin position="1"/>
        <end position="28"/>
    </location>
</feature>
<keyword evidence="1" id="KW-0732">Signal</keyword>
<dbReference type="AlphaFoldDB" id="A0A0C1VSQ7"/>